<accession>A0A8J4GJI1</accession>
<proteinExistence type="predicted"/>
<evidence type="ECO:0000313" key="2">
    <source>
        <dbReference type="Proteomes" id="UP000722791"/>
    </source>
</evidence>
<dbReference type="EMBL" id="BNCQ01000027">
    <property type="protein sequence ID" value="GIM08442.1"/>
    <property type="molecule type" value="Genomic_DNA"/>
</dbReference>
<organism evidence="1 2">
    <name type="scientific">Volvox reticuliferus</name>
    <dbReference type="NCBI Taxonomy" id="1737510"/>
    <lineage>
        <taxon>Eukaryota</taxon>
        <taxon>Viridiplantae</taxon>
        <taxon>Chlorophyta</taxon>
        <taxon>core chlorophytes</taxon>
        <taxon>Chlorophyceae</taxon>
        <taxon>CS clade</taxon>
        <taxon>Chlamydomonadales</taxon>
        <taxon>Volvocaceae</taxon>
        <taxon>Volvox</taxon>
    </lineage>
</organism>
<dbReference type="AlphaFoldDB" id="A0A8J4GJI1"/>
<gene>
    <name evidence="1" type="ORF">Vretimale_12450</name>
</gene>
<sequence>ANRLLCTLAKCRCGIAIGEEDVGAMLTATPSKAGRCFGLFALDDVLPLRTSAPLAGEPKRIVAIMLLLVEFVAPATAPPLEAPKGNGKNRSALLAKPLCRPVADSTTAANPCEIPCGAGDIDGRHMAAD</sequence>
<comment type="caution">
    <text evidence="1">The sequence shown here is derived from an EMBL/GenBank/DDBJ whole genome shotgun (WGS) entry which is preliminary data.</text>
</comment>
<name>A0A8J4GJI1_9CHLO</name>
<reference evidence="1" key="1">
    <citation type="journal article" date="2021" name="Proc. Natl. Acad. Sci. U.S.A.">
        <title>Three genomes in the algal genus Volvox reveal the fate of a haploid sex-determining region after a transition to homothallism.</title>
        <authorList>
            <person name="Yamamoto K."/>
            <person name="Hamaji T."/>
            <person name="Kawai-Toyooka H."/>
            <person name="Matsuzaki R."/>
            <person name="Takahashi F."/>
            <person name="Nishimura Y."/>
            <person name="Kawachi M."/>
            <person name="Noguchi H."/>
            <person name="Minakuchi Y."/>
            <person name="Umen J.G."/>
            <person name="Toyoda A."/>
            <person name="Nozaki H."/>
        </authorList>
    </citation>
    <scope>NUCLEOTIDE SEQUENCE</scope>
    <source>
        <strain evidence="1">NIES-3785</strain>
    </source>
</reference>
<evidence type="ECO:0000313" key="1">
    <source>
        <dbReference type="EMBL" id="GIM08442.1"/>
    </source>
</evidence>
<protein>
    <submittedName>
        <fullName evidence="1">Uncharacterized protein</fullName>
    </submittedName>
</protein>
<feature type="non-terminal residue" evidence="1">
    <location>
        <position position="1"/>
    </location>
</feature>
<dbReference type="Proteomes" id="UP000722791">
    <property type="component" value="Unassembled WGS sequence"/>
</dbReference>